<sequence>MQDKALLDMWNRRHAEAESLGQVADVLEQNIHLASPGGQALDLACGRGANALYMARAGFDVTAWDLSPVAIERLNQAAQQAGLDIRTAVRDVIAQPPEPGSFNLILVSYFLERSLARAIAAALKPGGLLYYQTYSRAAVTDAGPSSPHYRLDDNELLTLFPALKVRVYREERLLGDREQGWRDRVMLVAEKVWTRRR</sequence>
<evidence type="ECO:0000313" key="5">
    <source>
        <dbReference type="EMBL" id="AKH19943.1"/>
    </source>
</evidence>
<keyword evidence="6" id="KW-1185">Reference proteome</keyword>
<evidence type="ECO:0000256" key="3">
    <source>
        <dbReference type="ARBA" id="ARBA00022691"/>
    </source>
</evidence>
<dbReference type="GO" id="GO:0032259">
    <property type="term" value="P:methylation"/>
    <property type="evidence" value="ECO:0007669"/>
    <property type="project" value="UniProtKB-KW"/>
</dbReference>
<dbReference type="OrthoDB" id="9804312at2"/>
<keyword evidence="2" id="KW-0808">Transferase</keyword>
<evidence type="ECO:0000259" key="4">
    <source>
        <dbReference type="Pfam" id="PF13649"/>
    </source>
</evidence>
<evidence type="ECO:0000313" key="6">
    <source>
        <dbReference type="Proteomes" id="UP000034410"/>
    </source>
</evidence>
<dbReference type="SUPFAM" id="SSF53335">
    <property type="entry name" value="S-adenosyl-L-methionine-dependent methyltransferases"/>
    <property type="match status" value="1"/>
</dbReference>
<dbReference type="Gene3D" id="3.40.50.150">
    <property type="entry name" value="Vaccinia Virus protein VP39"/>
    <property type="match status" value="1"/>
</dbReference>
<dbReference type="Pfam" id="PF13649">
    <property type="entry name" value="Methyltransf_25"/>
    <property type="match status" value="1"/>
</dbReference>
<keyword evidence="3" id="KW-0949">S-adenosyl-L-methionine</keyword>
<keyword evidence="1" id="KW-0489">Methyltransferase</keyword>
<dbReference type="InterPro" id="IPR041698">
    <property type="entry name" value="Methyltransf_25"/>
</dbReference>
<proteinExistence type="predicted"/>
<protein>
    <recommendedName>
        <fullName evidence="4">Methyltransferase domain-containing protein</fullName>
    </recommendedName>
</protein>
<dbReference type="AlphaFoldDB" id="A0A0F7JZ18"/>
<gene>
    <name evidence="5" type="ORF">AAY24_05810</name>
</gene>
<dbReference type="PANTHER" id="PTHR43464">
    <property type="entry name" value="METHYLTRANSFERASE"/>
    <property type="match status" value="1"/>
</dbReference>
<dbReference type="KEGG" id="seds:AAY24_05810"/>
<dbReference type="CDD" id="cd02440">
    <property type="entry name" value="AdoMet_MTases"/>
    <property type="match status" value="1"/>
</dbReference>
<reference evidence="5 6" key="1">
    <citation type="journal article" date="2015" name="Genome Announc.">
        <title>Complete Genome Sequence of Sedimenticola thiotaurini Strain SIP-G1, a Polyphosphate- and Polyhydroxyalkanoate-Accumulating Sulfur-Oxidizing Gammaproteobacterium Isolated from Salt Marsh Sediments.</title>
        <authorList>
            <person name="Flood B.E."/>
            <person name="Jones D.S."/>
            <person name="Bailey J.V."/>
        </authorList>
    </citation>
    <scope>NUCLEOTIDE SEQUENCE [LARGE SCALE GENOMIC DNA]</scope>
    <source>
        <strain evidence="5 6">SIP-G1</strain>
    </source>
</reference>
<dbReference type="EMBL" id="CP011412">
    <property type="protein sequence ID" value="AKH19943.1"/>
    <property type="molecule type" value="Genomic_DNA"/>
</dbReference>
<evidence type="ECO:0000256" key="1">
    <source>
        <dbReference type="ARBA" id="ARBA00022603"/>
    </source>
</evidence>
<accession>A0A0F7JZ18</accession>
<dbReference type="Proteomes" id="UP000034410">
    <property type="component" value="Chromosome"/>
</dbReference>
<evidence type="ECO:0000256" key="2">
    <source>
        <dbReference type="ARBA" id="ARBA00022679"/>
    </source>
</evidence>
<dbReference type="GO" id="GO:0008168">
    <property type="term" value="F:methyltransferase activity"/>
    <property type="evidence" value="ECO:0007669"/>
    <property type="project" value="UniProtKB-KW"/>
</dbReference>
<dbReference type="InterPro" id="IPR029063">
    <property type="entry name" value="SAM-dependent_MTases_sf"/>
</dbReference>
<organism evidence="5 6">
    <name type="scientific">Sedimenticola thiotaurini</name>
    <dbReference type="NCBI Taxonomy" id="1543721"/>
    <lineage>
        <taxon>Bacteria</taxon>
        <taxon>Pseudomonadati</taxon>
        <taxon>Pseudomonadota</taxon>
        <taxon>Gammaproteobacteria</taxon>
        <taxon>Chromatiales</taxon>
        <taxon>Sedimenticolaceae</taxon>
        <taxon>Sedimenticola</taxon>
    </lineage>
</organism>
<name>A0A0F7JZ18_9GAMM</name>
<dbReference type="PANTHER" id="PTHR43464:SF19">
    <property type="entry name" value="UBIQUINONE BIOSYNTHESIS O-METHYLTRANSFERASE, MITOCHONDRIAL"/>
    <property type="match status" value="1"/>
</dbReference>
<feature type="domain" description="Methyltransferase" evidence="4">
    <location>
        <begin position="41"/>
        <end position="127"/>
    </location>
</feature>